<comment type="caution">
    <text evidence="5">The sequence shown here is derived from an EMBL/GenBank/DDBJ whole genome shotgun (WGS) entry which is preliminary data.</text>
</comment>
<evidence type="ECO:0000313" key="6">
    <source>
        <dbReference type="Proteomes" id="UP000680279"/>
    </source>
</evidence>
<dbReference type="InterPro" id="IPR051933">
    <property type="entry name" value="Resuscitation_pf_RpfB"/>
</dbReference>
<organism evidence="5 6">
    <name type="scientific">Siminovitchia fordii</name>
    <dbReference type="NCBI Taxonomy" id="254759"/>
    <lineage>
        <taxon>Bacteria</taxon>
        <taxon>Bacillati</taxon>
        <taxon>Bacillota</taxon>
        <taxon>Bacilli</taxon>
        <taxon>Bacillales</taxon>
        <taxon>Bacillaceae</taxon>
        <taxon>Siminovitchia</taxon>
    </lineage>
</organism>
<evidence type="ECO:0000256" key="2">
    <source>
        <dbReference type="SAM" id="Coils"/>
    </source>
</evidence>
<keyword evidence="1" id="KW-0732">Signal</keyword>
<feature type="coiled-coil region" evidence="2">
    <location>
        <begin position="39"/>
        <end position="108"/>
    </location>
</feature>
<dbReference type="InterPro" id="IPR027417">
    <property type="entry name" value="P-loop_NTPase"/>
</dbReference>
<evidence type="ECO:0000256" key="3">
    <source>
        <dbReference type="SAM" id="MobiDB-lite"/>
    </source>
</evidence>
<reference evidence="5 6" key="1">
    <citation type="submission" date="2021-03" db="EMBL/GenBank/DDBJ databases">
        <title>Antimicrobial resistance genes in bacteria isolated from Japanese honey, and their potential for conferring macrolide and lincosamide resistance in the American foulbrood pathogen Paenibacillus larvae.</title>
        <authorList>
            <person name="Okamoto M."/>
            <person name="Kumagai M."/>
            <person name="Kanamori H."/>
            <person name="Takamatsu D."/>
        </authorList>
    </citation>
    <scope>NUCLEOTIDE SEQUENCE [LARGE SCALE GENOMIC DNA]</scope>
    <source>
        <strain evidence="5 6">J1TS3</strain>
    </source>
</reference>
<proteinExistence type="predicted"/>
<dbReference type="Proteomes" id="UP000680279">
    <property type="component" value="Unassembled WGS sequence"/>
</dbReference>
<feature type="compositionally biased region" description="Low complexity" evidence="3">
    <location>
        <begin position="113"/>
        <end position="135"/>
    </location>
</feature>
<dbReference type="PANTHER" id="PTHR39160:SF4">
    <property type="entry name" value="RESUSCITATION-PROMOTING FACTOR RPFB"/>
    <property type="match status" value="1"/>
</dbReference>
<dbReference type="EMBL" id="BOQT01000018">
    <property type="protein sequence ID" value="GIN22523.1"/>
    <property type="molecule type" value="Genomic_DNA"/>
</dbReference>
<keyword evidence="6" id="KW-1185">Reference proteome</keyword>
<sequence>MGSHKKTLFISLALSVSIGTNVGVFVKYENKIGEMNKVAEKRQQEIKVLKRDKQGLTDQIFDKNNQLEKQQGEIEGLKQDKSKLNNDIDDLKKKIKVKDEEIHRLNEKARTLSSSTSKSNVNTKMSGSNKSSHSSGKVDYYEVTAFTSGYESTGKDPGHPDYGKTASGAYVQEGVTIACSPEVPFGTKIKIESIGVRTCQDRGAAITSGKLDVYMSSLSQAQAFGRQNLKVEFLN</sequence>
<feature type="domain" description="3D" evidence="4">
    <location>
        <begin position="176"/>
        <end position="234"/>
    </location>
</feature>
<dbReference type="RefSeq" id="WP_212963646.1">
    <property type="nucleotide sequence ID" value="NZ_BOQT01000018.1"/>
</dbReference>
<keyword evidence="2" id="KW-0175">Coiled coil</keyword>
<name>A0ABQ4K9X2_9BACI</name>
<dbReference type="InterPro" id="IPR010611">
    <property type="entry name" value="3D_dom"/>
</dbReference>
<dbReference type="PANTHER" id="PTHR39160">
    <property type="entry name" value="CELL WALL-BINDING PROTEIN YOCH"/>
    <property type="match status" value="1"/>
</dbReference>
<gene>
    <name evidence="5" type="ORF">J1TS3_36570</name>
</gene>
<dbReference type="CDD" id="cd14667">
    <property type="entry name" value="3D_containing_proteins"/>
    <property type="match status" value="1"/>
</dbReference>
<evidence type="ECO:0000313" key="5">
    <source>
        <dbReference type="EMBL" id="GIN22523.1"/>
    </source>
</evidence>
<protein>
    <recommendedName>
        <fullName evidence="4">3D domain-containing protein</fullName>
    </recommendedName>
</protein>
<dbReference type="Gene3D" id="3.40.50.300">
    <property type="entry name" value="P-loop containing nucleotide triphosphate hydrolases"/>
    <property type="match status" value="1"/>
</dbReference>
<dbReference type="Pfam" id="PF06725">
    <property type="entry name" value="3D"/>
    <property type="match status" value="1"/>
</dbReference>
<accession>A0ABQ4K9X2</accession>
<evidence type="ECO:0000259" key="4">
    <source>
        <dbReference type="Pfam" id="PF06725"/>
    </source>
</evidence>
<evidence type="ECO:0000256" key="1">
    <source>
        <dbReference type="ARBA" id="ARBA00022729"/>
    </source>
</evidence>
<dbReference type="InterPro" id="IPR059180">
    <property type="entry name" value="3D_YorM"/>
</dbReference>
<feature type="region of interest" description="Disordered" evidence="3">
    <location>
        <begin position="108"/>
        <end position="135"/>
    </location>
</feature>